<reference evidence="3 4" key="1">
    <citation type="submission" date="2024-10" db="EMBL/GenBank/DDBJ databases">
        <title>The Natural Products Discovery Center: Release of the First 8490 Sequenced Strains for Exploring Actinobacteria Biosynthetic Diversity.</title>
        <authorList>
            <person name="Kalkreuter E."/>
            <person name="Kautsar S.A."/>
            <person name="Yang D."/>
            <person name="Bader C.D."/>
            <person name="Teijaro C.N."/>
            <person name="Fluegel L."/>
            <person name="Davis C.M."/>
            <person name="Simpson J.R."/>
            <person name="Lauterbach L."/>
            <person name="Steele A.D."/>
            <person name="Gui C."/>
            <person name="Meng S."/>
            <person name="Li G."/>
            <person name="Viehrig K."/>
            <person name="Ye F."/>
            <person name="Su P."/>
            <person name="Kiefer A.F."/>
            <person name="Nichols A."/>
            <person name="Cepeda A.J."/>
            <person name="Yan W."/>
            <person name="Fan B."/>
            <person name="Jiang Y."/>
            <person name="Adhikari A."/>
            <person name="Zheng C.-J."/>
            <person name="Schuster L."/>
            <person name="Cowan T.M."/>
            <person name="Smanski M.J."/>
            <person name="Chevrette M.G."/>
            <person name="De Carvalho L.P.S."/>
            <person name="Shen B."/>
        </authorList>
    </citation>
    <scope>NUCLEOTIDE SEQUENCE [LARGE SCALE GENOMIC DNA]</scope>
    <source>
        <strain evidence="3 4">NPDC004119</strain>
    </source>
</reference>
<keyword evidence="4" id="KW-1185">Reference proteome</keyword>
<evidence type="ECO:0000256" key="2">
    <source>
        <dbReference type="SAM" id="MobiDB-lite"/>
    </source>
</evidence>
<accession>A0ABW6P532</accession>
<dbReference type="RefSeq" id="WP_387396720.1">
    <property type="nucleotide sequence ID" value="NZ_JBIAMT010000003.1"/>
</dbReference>
<dbReference type="Proteomes" id="UP001601442">
    <property type="component" value="Unassembled WGS sequence"/>
</dbReference>
<evidence type="ECO:0000313" key="4">
    <source>
        <dbReference type="Proteomes" id="UP001601442"/>
    </source>
</evidence>
<organism evidence="3 4">
    <name type="scientific">Nocardia aobensis</name>
    <dbReference type="NCBI Taxonomy" id="257277"/>
    <lineage>
        <taxon>Bacteria</taxon>
        <taxon>Bacillati</taxon>
        <taxon>Actinomycetota</taxon>
        <taxon>Actinomycetes</taxon>
        <taxon>Mycobacteriales</taxon>
        <taxon>Nocardiaceae</taxon>
        <taxon>Nocardia</taxon>
    </lineage>
</organism>
<gene>
    <name evidence="3" type="ORF">ACFYU5_18060</name>
</gene>
<dbReference type="InterPro" id="IPR036165">
    <property type="entry name" value="YefM-like_sf"/>
</dbReference>
<evidence type="ECO:0000313" key="3">
    <source>
        <dbReference type="EMBL" id="MFF0498319.1"/>
    </source>
</evidence>
<dbReference type="Gene3D" id="3.40.1620.10">
    <property type="entry name" value="YefM-like domain"/>
    <property type="match status" value="1"/>
</dbReference>
<proteinExistence type="inferred from homology"/>
<dbReference type="SUPFAM" id="SSF143120">
    <property type="entry name" value="YefM-like"/>
    <property type="match status" value="1"/>
</dbReference>
<dbReference type="NCBIfam" id="TIGR01552">
    <property type="entry name" value="phd_fam"/>
    <property type="match status" value="1"/>
</dbReference>
<dbReference type="EMBL" id="JBIAMT010000003">
    <property type="protein sequence ID" value="MFF0498319.1"/>
    <property type="molecule type" value="Genomic_DNA"/>
</dbReference>
<comment type="caution">
    <text evidence="3">The sequence shown here is derived from an EMBL/GenBank/DDBJ whole genome shotgun (WGS) entry which is preliminary data.</text>
</comment>
<sequence length="91" mass="10534">MALSAQPEITQRDLRNRSKEIMDAVQDGQSFTVTRDGHQIGQLVPLRRRRRFVSRLEFAAMSQTAPALDVDSFRADQDRTAEQRLDDPYER</sequence>
<evidence type="ECO:0000256" key="1">
    <source>
        <dbReference type="ARBA" id="ARBA00009981"/>
    </source>
</evidence>
<protein>
    <submittedName>
        <fullName evidence="3">Type II toxin-antitoxin system Phd/YefM family antitoxin</fullName>
    </submittedName>
</protein>
<feature type="compositionally biased region" description="Basic and acidic residues" evidence="2">
    <location>
        <begin position="71"/>
        <end position="91"/>
    </location>
</feature>
<comment type="similarity">
    <text evidence="1">Belongs to the phD/YefM antitoxin family.</text>
</comment>
<name>A0ABW6P532_9NOCA</name>
<feature type="region of interest" description="Disordered" evidence="2">
    <location>
        <begin position="67"/>
        <end position="91"/>
    </location>
</feature>